<dbReference type="CDD" id="cd07247">
    <property type="entry name" value="SgaA_N_like"/>
    <property type="match status" value="2"/>
</dbReference>
<feature type="domain" description="VOC" evidence="1">
    <location>
        <begin position="144"/>
        <end position="258"/>
    </location>
</feature>
<comment type="caution">
    <text evidence="2">The sequence shown here is derived from an EMBL/GenBank/DDBJ whole genome shotgun (WGS) entry which is preliminary data.</text>
</comment>
<proteinExistence type="predicted"/>
<sequence>MPEVTAPYTPGTPCWVELTAPDQQAALDFYRDLFGWQGEIGPSDYGGYSVCTLKGQPVAGVMAAQPMGDQPAPPTVWTTYLTSADADATHAAVTEHGGSIVFGPPMDVMELGRMFVASDPAGAVFGVWEPKEFAGAGIVNENSALIWNELATRNPDSARSFYPAALSIDIESMEGFEDYFALNVRGRTVGGMRPLGPETPEEIPDHWLTYFSVDDADSTVDALVRAGGSVIEPPFDMPAGRMAVVRDPQGAVFALIKPSPM</sequence>
<dbReference type="InterPro" id="IPR037523">
    <property type="entry name" value="VOC_core"/>
</dbReference>
<dbReference type="InterPro" id="IPR004360">
    <property type="entry name" value="Glyas_Fos-R_dOase_dom"/>
</dbReference>
<dbReference type="InterPro" id="IPR052164">
    <property type="entry name" value="Anthracycline_SecMetBiosynth"/>
</dbReference>
<dbReference type="Proteomes" id="UP001611548">
    <property type="component" value="Unassembled WGS sequence"/>
</dbReference>
<dbReference type="RefSeq" id="WP_055473434.1">
    <property type="nucleotide sequence ID" value="NZ_JBIRWE010000004.1"/>
</dbReference>
<dbReference type="PANTHER" id="PTHR33993">
    <property type="entry name" value="GLYOXALASE-RELATED"/>
    <property type="match status" value="1"/>
</dbReference>
<dbReference type="SUPFAM" id="SSF54593">
    <property type="entry name" value="Glyoxalase/Bleomycin resistance protein/Dihydroxybiphenyl dioxygenase"/>
    <property type="match status" value="2"/>
</dbReference>
<feature type="domain" description="VOC" evidence="1">
    <location>
        <begin position="12"/>
        <end position="130"/>
    </location>
</feature>
<dbReference type="PROSITE" id="PS51819">
    <property type="entry name" value="VOC"/>
    <property type="match status" value="2"/>
</dbReference>
<dbReference type="EMBL" id="JBIRWE010000004">
    <property type="protein sequence ID" value="MFI1964917.1"/>
    <property type="molecule type" value="Genomic_DNA"/>
</dbReference>
<evidence type="ECO:0000313" key="3">
    <source>
        <dbReference type="Proteomes" id="UP001611548"/>
    </source>
</evidence>
<evidence type="ECO:0000313" key="2">
    <source>
        <dbReference type="EMBL" id="MFI1964917.1"/>
    </source>
</evidence>
<organism evidence="2 3">
    <name type="scientific">Streptomyces pathocidini</name>
    <dbReference type="NCBI Taxonomy" id="1650571"/>
    <lineage>
        <taxon>Bacteria</taxon>
        <taxon>Bacillati</taxon>
        <taxon>Actinomycetota</taxon>
        <taxon>Actinomycetes</taxon>
        <taxon>Kitasatosporales</taxon>
        <taxon>Streptomycetaceae</taxon>
        <taxon>Streptomyces</taxon>
    </lineage>
</organism>
<dbReference type="InterPro" id="IPR029068">
    <property type="entry name" value="Glyas_Bleomycin-R_OHBP_Dase"/>
</dbReference>
<protein>
    <submittedName>
        <fullName evidence="2">VOC family protein</fullName>
    </submittedName>
</protein>
<dbReference type="PANTHER" id="PTHR33993:SF14">
    <property type="entry name" value="GB|AAF24581.1"/>
    <property type="match status" value="1"/>
</dbReference>
<accession>A0ABW7UU34</accession>
<gene>
    <name evidence="2" type="ORF">ACH429_12515</name>
</gene>
<evidence type="ECO:0000259" key="1">
    <source>
        <dbReference type="PROSITE" id="PS51819"/>
    </source>
</evidence>
<dbReference type="Pfam" id="PF00903">
    <property type="entry name" value="Glyoxalase"/>
    <property type="match status" value="2"/>
</dbReference>
<name>A0ABW7UU34_9ACTN</name>
<dbReference type="Gene3D" id="3.10.180.10">
    <property type="entry name" value="2,3-Dihydroxybiphenyl 1,2-Dioxygenase, domain 1"/>
    <property type="match status" value="2"/>
</dbReference>
<keyword evidence="3" id="KW-1185">Reference proteome</keyword>
<reference evidence="2 3" key="1">
    <citation type="submission" date="2024-10" db="EMBL/GenBank/DDBJ databases">
        <title>The Natural Products Discovery Center: Release of the First 8490 Sequenced Strains for Exploring Actinobacteria Biosynthetic Diversity.</title>
        <authorList>
            <person name="Kalkreuter E."/>
            <person name="Kautsar S.A."/>
            <person name="Yang D."/>
            <person name="Bader C.D."/>
            <person name="Teijaro C.N."/>
            <person name="Fluegel L."/>
            <person name="Davis C.M."/>
            <person name="Simpson J.R."/>
            <person name="Lauterbach L."/>
            <person name="Steele A.D."/>
            <person name="Gui C."/>
            <person name="Meng S."/>
            <person name="Li G."/>
            <person name="Viehrig K."/>
            <person name="Ye F."/>
            <person name="Su P."/>
            <person name="Kiefer A.F."/>
            <person name="Nichols A."/>
            <person name="Cepeda A.J."/>
            <person name="Yan W."/>
            <person name="Fan B."/>
            <person name="Jiang Y."/>
            <person name="Adhikari A."/>
            <person name="Zheng C.-J."/>
            <person name="Schuster L."/>
            <person name="Cowan T.M."/>
            <person name="Smanski M.J."/>
            <person name="Chevrette M.G."/>
            <person name="De Carvalho L.P.S."/>
            <person name="Shen B."/>
        </authorList>
    </citation>
    <scope>NUCLEOTIDE SEQUENCE [LARGE SCALE GENOMIC DNA]</scope>
    <source>
        <strain evidence="2 3">NPDC020327</strain>
    </source>
</reference>